<dbReference type="Gramene" id="LPERR07G03450.1">
    <property type="protein sequence ID" value="LPERR07G03450.1"/>
    <property type="gene ID" value="LPERR07G03450"/>
</dbReference>
<evidence type="ECO:0000259" key="2">
    <source>
        <dbReference type="Pfam" id="PF05678"/>
    </source>
</evidence>
<organism evidence="3 4">
    <name type="scientific">Leersia perrieri</name>
    <dbReference type="NCBI Taxonomy" id="77586"/>
    <lineage>
        <taxon>Eukaryota</taxon>
        <taxon>Viridiplantae</taxon>
        <taxon>Streptophyta</taxon>
        <taxon>Embryophyta</taxon>
        <taxon>Tracheophyta</taxon>
        <taxon>Spermatophyta</taxon>
        <taxon>Magnoliopsida</taxon>
        <taxon>Liliopsida</taxon>
        <taxon>Poales</taxon>
        <taxon>Poaceae</taxon>
        <taxon>BOP clade</taxon>
        <taxon>Oryzoideae</taxon>
        <taxon>Oryzeae</taxon>
        <taxon>Oryzinae</taxon>
        <taxon>Leersia</taxon>
    </lineage>
</organism>
<dbReference type="PANTHER" id="PTHR33143:SF53">
    <property type="entry name" value="OS07G0161900 PROTEIN"/>
    <property type="match status" value="1"/>
</dbReference>
<dbReference type="STRING" id="77586.A0A0D9WVS0"/>
<keyword evidence="4" id="KW-1185">Reference proteome</keyword>
<dbReference type="Proteomes" id="UP000032180">
    <property type="component" value="Chromosome 7"/>
</dbReference>
<dbReference type="Pfam" id="PF05678">
    <property type="entry name" value="VQ"/>
    <property type="match status" value="1"/>
</dbReference>
<name>A0A0D9WVS0_9ORYZ</name>
<feature type="domain" description="VQ" evidence="2">
    <location>
        <begin position="66"/>
        <end position="90"/>
    </location>
</feature>
<reference evidence="4" key="2">
    <citation type="submission" date="2013-12" db="EMBL/GenBank/DDBJ databases">
        <authorList>
            <person name="Yu Y."/>
            <person name="Lee S."/>
            <person name="de Baynast K."/>
            <person name="Wissotski M."/>
            <person name="Liu L."/>
            <person name="Talag J."/>
            <person name="Goicoechea J."/>
            <person name="Angelova A."/>
            <person name="Jetty R."/>
            <person name="Kudrna D."/>
            <person name="Golser W."/>
            <person name="Rivera L."/>
            <person name="Zhang J."/>
            <person name="Wing R."/>
        </authorList>
    </citation>
    <scope>NUCLEOTIDE SEQUENCE</scope>
</reference>
<dbReference type="InterPro" id="IPR039607">
    <property type="entry name" value="VQ_8/17/18/20/21/25"/>
</dbReference>
<evidence type="ECO:0000256" key="1">
    <source>
        <dbReference type="SAM" id="MobiDB-lite"/>
    </source>
</evidence>
<dbReference type="HOGENOM" id="CLU_133509_0_0_1"/>
<dbReference type="GO" id="GO:0005634">
    <property type="term" value="C:nucleus"/>
    <property type="evidence" value="ECO:0007669"/>
    <property type="project" value="TreeGrafter"/>
</dbReference>
<proteinExistence type="predicted"/>
<reference evidence="3 4" key="1">
    <citation type="submission" date="2012-08" db="EMBL/GenBank/DDBJ databases">
        <title>Oryza genome evolution.</title>
        <authorList>
            <person name="Wing R.A."/>
        </authorList>
    </citation>
    <scope>NUCLEOTIDE SEQUENCE</scope>
</reference>
<evidence type="ECO:0000313" key="4">
    <source>
        <dbReference type="Proteomes" id="UP000032180"/>
    </source>
</evidence>
<dbReference type="PANTHER" id="PTHR33143">
    <property type="entry name" value="F16F4.1 PROTEIN-RELATED"/>
    <property type="match status" value="1"/>
</dbReference>
<evidence type="ECO:0000313" key="3">
    <source>
        <dbReference type="EnsemblPlants" id="LPERR07G03450.1"/>
    </source>
</evidence>
<dbReference type="InterPro" id="IPR008889">
    <property type="entry name" value="VQ"/>
</dbReference>
<feature type="region of interest" description="Disordered" evidence="1">
    <location>
        <begin position="1"/>
        <end position="51"/>
    </location>
</feature>
<dbReference type="AlphaFoldDB" id="A0A0D9WVS0"/>
<feature type="compositionally biased region" description="Low complexity" evidence="1">
    <location>
        <begin position="1"/>
        <end position="12"/>
    </location>
</feature>
<protein>
    <recommendedName>
        <fullName evidence="2">VQ domain-containing protein</fullName>
    </recommendedName>
</protein>
<dbReference type="EnsemblPlants" id="LPERR07G03450.1">
    <property type="protein sequence ID" value="LPERR07G03450.1"/>
    <property type="gene ID" value="LPERR07G03450"/>
</dbReference>
<reference evidence="3" key="3">
    <citation type="submission" date="2015-04" db="UniProtKB">
        <authorList>
            <consortium name="EnsemblPlants"/>
        </authorList>
    </citation>
    <scope>IDENTIFICATION</scope>
</reference>
<accession>A0A0D9WVS0</accession>
<sequence length="161" mass="16653">MSSSASSSSPSSKAKRPVVGSSIHGRRPQPLIVSLAAEASRPSKKPRVVVDGAGKTAGPVIVYELTPKVFHARPEEFRDVVQKLTGKQPTAAMSPASTVRLTEKVVAGCGGESKTAGDPNQPANPPLILSPSQAAACLPSPSSLFLSPTTMQVLQELGVLF</sequence>